<evidence type="ECO:0000313" key="1">
    <source>
        <dbReference type="EMBL" id="KKK53838.1"/>
    </source>
</evidence>
<accession>A0A0F8WB53</accession>
<name>A0A0F8WB53_9ZZZZ</name>
<sequence length="45" mass="4784">MAEFLRVKARTMLAVQDMRATQYRALRASAAGQCQIASNAAGTPG</sequence>
<dbReference type="AlphaFoldDB" id="A0A0F8WB53"/>
<reference evidence="1" key="1">
    <citation type="journal article" date="2015" name="Nature">
        <title>Complex archaea that bridge the gap between prokaryotes and eukaryotes.</title>
        <authorList>
            <person name="Spang A."/>
            <person name="Saw J.H."/>
            <person name="Jorgensen S.L."/>
            <person name="Zaremba-Niedzwiedzka K."/>
            <person name="Martijn J."/>
            <person name="Lind A.E."/>
            <person name="van Eijk R."/>
            <person name="Schleper C."/>
            <person name="Guy L."/>
            <person name="Ettema T.J."/>
        </authorList>
    </citation>
    <scope>NUCLEOTIDE SEQUENCE</scope>
</reference>
<organism evidence="1">
    <name type="scientific">marine sediment metagenome</name>
    <dbReference type="NCBI Taxonomy" id="412755"/>
    <lineage>
        <taxon>unclassified sequences</taxon>
        <taxon>metagenomes</taxon>
        <taxon>ecological metagenomes</taxon>
    </lineage>
</organism>
<proteinExistence type="predicted"/>
<feature type="non-terminal residue" evidence="1">
    <location>
        <position position="45"/>
    </location>
</feature>
<gene>
    <name evidence="1" type="ORF">LCGC14_3090750</name>
</gene>
<comment type="caution">
    <text evidence="1">The sequence shown here is derived from an EMBL/GenBank/DDBJ whole genome shotgun (WGS) entry which is preliminary data.</text>
</comment>
<protein>
    <submittedName>
        <fullName evidence="1">Uncharacterized protein</fullName>
    </submittedName>
</protein>
<dbReference type="EMBL" id="LAZR01066305">
    <property type="protein sequence ID" value="KKK53838.1"/>
    <property type="molecule type" value="Genomic_DNA"/>
</dbReference>